<name>A0A381TLJ0_9ZZZZ</name>
<dbReference type="EMBL" id="UINC01004799">
    <property type="protein sequence ID" value="SVA16935.1"/>
    <property type="molecule type" value="Genomic_DNA"/>
</dbReference>
<dbReference type="InterPro" id="IPR007235">
    <property type="entry name" value="Glyco_trans_28_C"/>
</dbReference>
<accession>A0A381TLJ0</accession>
<feature type="domain" description="Glycosyl transferase family 28 C-terminal" evidence="1">
    <location>
        <begin position="49"/>
        <end position="208"/>
    </location>
</feature>
<dbReference type="Pfam" id="PF04101">
    <property type="entry name" value="Glyco_tran_28_C"/>
    <property type="match status" value="1"/>
</dbReference>
<organism evidence="2">
    <name type="scientific">marine metagenome</name>
    <dbReference type="NCBI Taxonomy" id="408172"/>
    <lineage>
        <taxon>unclassified sequences</taxon>
        <taxon>metagenomes</taxon>
        <taxon>ecological metagenomes</taxon>
    </lineage>
</organism>
<evidence type="ECO:0000259" key="1">
    <source>
        <dbReference type="Pfam" id="PF04101"/>
    </source>
</evidence>
<dbReference type="SUPFAM" id="SSF53756">
    <property type="entry name" value="UDP-Glycosyltransferase/glycogen phosphorylase"/>
    <property type="match status" value="1"/>
</dbReference>
<dbReference type="CDD" id="cd03785">
    <property type="entry name" value="GT28_MurG"/>
    <property type="match status" value="1"/>
</dbReference>
<dbReference type="Gene3D" id="3.40.50.2000">
    <property type="entry name" value="Glycogen Phosphorylase B"/>
    <property type="match status" value="1"/>
</dbReference>
<sequence length="220" mass="24442">KVVCTAFEEAHRYLNAECYLTGNPIRTDIINGNRDEGGKIFHLDSNKNTLFVFGGSQGSLFLNHLMEDSIEKLQKNKIQILWQTGDNHYNQYKHFDSETIRVIPFIDGMANAYSLCDLIISRSGALAVSEIMAVGKASILIPFSNAAENHQYKNAKVLADQKAAVLLSEKKIDSITCMKTIIKLINDKITLKEMGSKAKSMCKSNAKELIANKIIELATA</sequence>
<evidence type="ECO:0000313" key="2">
    <source>
        <dbReference type="EMBL" id="SVA16935.1"/>
    </source>
</evidence>
<feature type="non-terminal residue" evidence="2">
    <location>
        <position position="1"/>
    </location>
</feature>
<protein>
    <recommendedName>
        <fullName evidence="1">Glycosyl transferase family 28 C-terminal domain-containing protein</fullName>
    </recommendedName>
</protein>
<dbReference type="PANTHER" id="PTHR21015:SF22">
    <property type="entry name" value="GLYCOSYLTRANSFERASE"/>
    <property type="match status" value="1"/>
</dbReference>
<proteinExistence type="predicted"/>
<dbReference type="GO" id="GO:0016758">
    <property type="term" value="F:hexosyltransferase activity"/>
    <property type="evidence" value="ECO:0007669"/>
    <property type="project" value="InterPro"/>
</dbReference>
<gene>
    <name evidence="2" type="ORF">METZ01_LOCUS69789</name>
</gene>
<dbReference type="AlphaFoldDB" id="A0A381TLJ0"/>
<reference evidence="2" key="1">
    <citation type="submission" date="2018-05" db="EMBL/GenBank/DDBJ databases">
        <authorList>
            <person name="Lanie J.A."/>
            <person name="Ng W.-L."/>
            <person name="Kazmierczak K.M."/>
            <person name="Andrzejewski T.M."/>
            <person name="Davidsen T.M."/>
            <person name="Wayne K.J."/>
            <person name="Tettelin H."/>
            <person name="Glass J.I."/>
            <person name="Rusch D."/>
            <person name="Podicherti R."/>
            <person name="Tsui H.-C.T."/>
            <person name="Winkler M.E."/>
        </authorList>
    </citation>
    <scope>NUCLEOTIDE SEQUENCE</scope>
</reference>
<dbReference type="PANTHER" id="PTHR21015">
    <property type="entry name" value="UDP-N-ACETYLGLUCOSAMINE--N-ACETYLMURAMYL-(PENTAPEPTIDE) PYROPHOSPHORYL-UNDECAPRENOL N-ACETYLGLUCOSAMINE TRANSFERASE 1"/>
    <property type="match status" value="1"/>
</dbReference>